<sequence length="97" mass="10189">MRSVAPHFGQLGDDVESALETLRQGIESEGKCWGTDKPGTEFEKNYPQGTGPGSVGEALAALANLAGQLKETGDKITGAANTVQTQDQHNADQYGRA</sequence>
<organism evidence="2 3">
    <name type="scientific">Nocardia kruczakiae</name>
    <dbReference type="NCBI Taxonomy" id="261477"/>
    <lineage>
        <taxon>Bacteria</taxon>
        <taxon>Bacillati</taxon>
        <taxon>Actinomycetota</taxon>
        <taxon>Actinomycetes</taxon>
        <taxon>Mycobacteriales</taxon>
        <taxon>Nocardiaceae</taxon>
        <taxon>Nocardia</taxon>
    </lineage>
</organism>
<evidence type="ECO:0000256" key="1">
    <source>
        <dbReference type="SAM" id="MobiDB-lite"/>
    </source>
</evidence>
<evidence type="ECO:0008006" key="4">
    <source>
        <dbReference type="Google" id="ProtNLM"/>
    </source>
</evidence>
<feature type="region of interest" description="Disordered" evidence="1">
    <location>
        <begin position="77"/>
        <end position="97"/>
    </location>
</feature>
<dbReference type="Proteomes" id="UP001251217">
    <property type="component" value="Unassembled WGS sequence"/>
</dbReference>
<keyword evidence="3" id="KW-1185">Reference proteome</keyword>
<evidence type="ECO:0000313" key="2">
    <source>
        <dbReference type="EMBL" id="MDR7172885.1"/>
    </source>
</evidence>
<comment type="caution">
    <text evidence="2">The sequence shown here is derived from an EMBL/GenBank/DDBJ whole genome shotgun (WGS) entry which is preliminary data.</text>
</comment>
<dbReference type="RefSeq" id="WP_310408166.1">
    <property type="nucleotide sequence ID" value="NZ_JAVDWW010000015.1"/>
</dbReference>
<gene>
    <name evidence="2" type="ORF">J2W56_006651</name>
</gene>
<dbReference type="Gene3D" id="1.10.287.1060">
    <property type="entry name" value="ESAT-6-like"/>
    <property type="match status" value="1"/>
</dbReference>
<reference evidence="2 3" key="1">
    <citation type="submission" date="2023-07" db="EMBL/GenBank/DDBJ databases">
        <title>Sorghum-associated microbial communities from plants grown in Nebraska, USA.</title>
        <authorList>
            <person name="Schachtman D."/>
        </authorList>
    </citation>
    <scope>NUCLEOTIDE SEQUENCE [LARGE SCALE GENOMIC DNA]</scope>
    <source>
        <strain evidence="2 3">4272</strain>
    </source>
</reference>
<proteinExistence type="predicted"/>
<protein>
    <recommendedName>
        <fullName evidence="4">WXG100 family type VII secretion target</fullName>
    </recommendedName>
</protein>
<feature type="compositionally biased region" description="Polar residues" evidence="1">
    <location>
        <begin position="79"/>
        <end position="88"/>
    </location>
</feature>
<evidence type="ECO:0000313" key="3">
    <source>
        <dbReference type="Proteomes" id="UP001251217"/>
    </source>
</evidence>
<accession>A0ABU1XQP7</accession>
<dbReference type="EMBL" id="JAVDWW010000015">
    <property type="protein sequence ID" value="MDR7172885.1"/>
    <property type="molecule type" value="Genomic_DNA"/>
</dbReference>
<name>A0ABU1XQP7_9NOCA</name>